<feature type="compositionally biased region" description="Basic and acidic residues" evidence="2">
    <location>
        <begin position="299"/>
        <end position="311"/>
    </location>
</feature>
<organism evidence="5 6">
    <name type="scientific">Habropoda laboriosa</name>
    <dbReference type="NCBI Taxonomy" id="597456"/>
    <lineage>
        <taxon>Eukaryota</taxon>
        <taxon>Metazoa</taxon>
        <taxon>Ecdysozoa</taxon>
        <taxon>Arthropoda</taxon>
        <taxon>Hexapoda</taxon>
        <taxon>Insecta</taxon>
        <taxon>Pterygota</taxon>
        <taxon>Neoptera</taxon>
        <taxon>Endopterygota</taxon>
        <taxon>Hymenoptera</taxon>
        <taxon>Apocrita</taxon>
        <taxon>Aculeata</taxon>
        <taxon>Apoidea</taxon>
        <taxon>Anthophila</taxon>
        <taxon>Apidae</taxon>
        <taxon>Habropoda</taxon>
    </lineage>
</organism>
<dbReference type="InterPro" id="IPR056310">
    <property type="entry name" value="Ig-CFAP74_4th"/>
</dbReference>
<feature type="domain" description="CFAP74 third Ig-like" evidence="3">
    <location>
        <begin position="600"/>
        <end position="701"/>
    </location>
</feature>
<keyword evidence="1" id="KW-0175">Coiled coil</keyword>
<protein>
    <submittedName>
        <fullName evidence="5">Uncharacterized protein</fullName>
    </submittedName>
</protein>
<dbReference type="OrthoDB" id="6612278at2759"/>
<evidence type="ECO:0000313" key="6">
    <source>
        <dbReference type="Proteomes" id="UP000053825"/>
    </source>
</evidence>
<evidence type="ECO:0000256" key="1">
    <source>
        <dbReference type="SAM" id="Coils"/>
    </source>
</evidence>
<dbReference type="Pfam" id="PF24771">
    <property type="entry name" value="Ig_CFAP74_1st"/>
    <property type="match status" value="1"/>
</dbReference>
<dbReference type="PANTHER" id="PTHR22538:SF0">
    <property type="entry name" value="CILIA- AND FLAGELLA-ASSOCIATED PROTEIN 74"/>
    <property type="match status" value="1"/>
</dbReference>
<dbReference type="AlphaFoldDB" id="A0A0L7RCG3"/>
<gene>
    <name evidence="5" type="ORF">WH47_06319</name>
</gene>
<accession>A0A0L7RCG3</accession>
<dbReference type="Pfam" id="PF24798">
    <property type="entry name" value="Ig-CFAP74_4th"/>
    <property type="match status" value="1"/>
</dbReference>
<dbReference type="Proteomes" id="UP000053825">
    <property type="component" value="Unassembled WGS sequence"/>
</dbReference>
<feature type="compositionally biased region" description="Polar residues" evidence="2">
    <location>
        <begin position="289"/>
        <end position="298"/>
    </location>
</feature>
<feature type="coiled-coil region" evidence="1">
    <location>
        <begin position="73"/>
        <end position="115"/>
    </location>
</feature>
<evidence type="ECO:0000256" key="2">
    <source>
        <dbReference type="SAM" id="MobiDB-lite"/>
    </source>
</evidence>
<feature type="domain" description="CFAP74 fourth Ig-like" evidence="4">
    <location>
        <begin position="722"/>
        <end position="788"/>
    </location>
</feature>
<evidence type="ECO:0000259" key="4">
    <source>
        <dbReference type="Pfam" id="PF24798"/>
    </source>
</evidence>
<evidence type="ECO:0000313" key="5">
    <source>
        <dbReference type="EMBL" id="KOC68528.1"/>
    </source>
</evidence>
<dbReference type="Gene3D" id="2.60.40.10">
    <property type="entry name" value="Immunoglobulins"/>
    <property type="match status" value="1"/>
</dbReference>
<feature type="region of interest" description="Disordered" evidence="2">
    <location>
        <begin position="289"/>
        <end position="311"/>
    </location>
</feature>
<dbReference type="Pfam" id="PF24778">
    <property type="entry name" value="Ig-CFAP74_3rd"/>
    <property type="match status" value="1"/>
</dbReference>
<dbReference type="InterPro" id="IPR013783">
    <property type="entry name" value="Ig-like_fold"/>
</dbReference>
<dbReference type="EMBL" id="KQ414615">
    <property type="protein sequence ID" value="KOC68528.1"/>
    <property type="molecule type" value="Genomic_DNA"/>
</dbReference>
<proteinExistence type="predicted"/>
<reference evidence="5 6" key="1">
    <citation type="submission" date="2015-07" db="EMBL/GenBank/DDBJ databases">
        <title>The genome of Habropoda laboriosa.</title>
        <authorList>
            <person name="Pan H."/>
            <person name="Kapheim K."/>
        </authorList>
    </citation>
    <scope>NUCLEOTIDE SEQUENCE [LARGE SCALE GENOMIC DNA]</scope>
    <source>
        <strain evidence="5">0110345459</strain>
    </source>
</reference>
<sequence>MEFKQQCLTDASIYFLGNFNQISSRLKSRGIMQEKACQILSKKRLFRKESKSLLDERTVARLNREDLETWKGLSNLKKEKKLYQKKSAELSQEDRRETAKQIEEDETRLAEESKDVEVAKEPGKRSHYRFTRWSKLKMLRLRKEREKWEEYFEKYKRCKFLLPLIKFKVILSHQEWNRTCHSKERRAIREKIHLENISRIRWEYDIDEALPADSVVFKKYEEERKERSKLRHERTIMIVKKIVREMDTGIRLPKKRKYRKKFEVEEICEESFEEISFEEVHSQELPTMQESFQGSTSKFPEEEQKVEKMKEEKEVEKKEEEFLSEVDLKKSRSSIEQVFPRDTCFFAIPSAVIFEDFQAGKVYSRKVAIRNKTAKWAYLRFHRIHTEVWEPGIVEIDIMDAARVKPGLHVTINVKFSPIHEEEVTAEISFLTLNPDDTKNFHEFRVSVRCTPQTALPVLDPKEVRFPSAPIWKYDDRKLNERILTVSNEGAKSCSVVIEERNNRENCFWWFCDQADLESAKSSISCINENENGEINEKSGKKYQIEIPPTFKCNLRITFRPKYVGLHHEVLEICFLSEDRTLGKQSVPVWTEVTGYPIHLDPPCIDLGIATIDSDVCQQSFNIVNTGRSNTEILTKTPKYLGNQVSVHPKSTIVQSESFSTVAVRLIPETNIVNISKRFYDRLSNMLEFPLQVQIISQDQENPPPLILKVLATLTTCHALVLEPAHVDLGYVCTHESVNTEITLTNESLLTQKYAFLNLPAFMEIQPNYGFGAILPGETIKLDLIYSACLTDIPGNEIGANGLFGERRLSNCSLIINPFTAKRCTVNSPQVSVRKKPKPDTCRVRDYVFEPRALKDKDESFCIKAVTLAELAGNKKQKILNKLMNQLNRETVIPRARGLPPPLSVNLKVPKTLQFALDNEETADVSLEKLGYLDERKEKNTIDLSVYIVDTFCELSEQIIEFPATPCGSYSVASVHLRGFNMASYPNCTCGIVKSQQKEFTARYEFKTSSDRIKIVPQCGTLQSSELIQVNFMFEPRLPKNLISEEGLKLRMNIEEQEAKSEKDEKSTQKAGEIRLLETFEPRIATIFITCMIELEMKNGSKYDELLFAKLTCPITRPEILILNENREINFGSTAIDTSSRKFLLIKNISTRNVKIEVSLLDPFGPFFVAPGKTIETGSILKLPVTYKPTENHKEEVSHFEI</sequence>
<keyword evidence="6" id="KW-1185">Reference proteome</keyword>
<name>A0A0L7RCG3_9HYME</name>
<dbReference type="PANTHER" id="PTHR22538">
    <property type="entry name" value="CILIA- AND FLAGELLA-ASSOCIATED PROTEIN 74"/>
    <property type="match status" value="1"/>
</dbReference>
<dbReference type="InterPro" id="IPR056307">
    <property type="entry name" value="Ig-CFAP74_3rd"/>
</dbReference>
<evidence type="ECO:0000259" key="3">
    <source>
        <dbReference type="Pfam" id="PF24778"/>
    </source>
</evidence>
<dbReference type="STRING" id="597456.A0A0L7RCG3"/>